<name>A0A3A5MLF2_9MICO</name>
<dbReference type="Pfam" id="PF00440">
    <property type="entry name" value="TetR_N"/>
    <property type="match status" value="1"/>
</dbReference>
<dbReference type="InterPro" id="IPR009057">
    <property type="entry name" value="Homeodomain-like_sf"/>
</dbReference>
<gene>
    <name evidence="4" type="ORF">D6T64_13825</name>
</gene>
<dbReference type="SUPFAM" id="SSF46689">
    <property type="entry name" value="Homeodomain-like"/>
    <property type="match status" value="1"/>
</dbReference>
<dbReference type="InterPro" id="IPR050109">
    <property type="entry name" value="HTH-type_TetR-like_transc_reg"/>
</dbReference>
<organism evidence="4 5">
    <name type="scientific">Cryobacterium melibiosiphilum</name>
    <dbReference type="NCBI Taxonomy" id="995039"/>
    <lineage>
        <taxon>Bacteria</taxon>
        <taxon>Bacillati</taxon>
        <taxon>Actinomycetota</taxon>
        <taxon>Actinomycetes</taxon>
        <taxon>Micrococcales</taxon>
        <taxon>Microbacteriaceae</taxon>
        <taxon>Cryobacterium</taxon>
    </lineage>
</organism>
<evidence type="ECO:0000256" key="1">
    <source>
        <dbReference type="ARBA" id="ARBA00023125"/>
    </source>
</evidence>
<protein>
    <submittedName>
        <fullName evidence="4">TetR family transcriptional regulator</fullName>
    </submittedName>
</protein>
<keyword evidence="5" id="KW-1185">Reference proteome</keyword>
<proteinExistence type="predicted"/>
<dbReference type="AlphaFoldDB" id="A0A3A5MLF2"/>
<evidence type="ECO:0000313" key="4">
    <source>
        <dbReference type="EMBL" id="RJT87673.1"/>
    </source>
</evidence>
<keyword evidence="1 2" id="KW-0238">DNA-binding</keyword>
<dbReference type="RefSeq" id="WP_119975264.1">
    <property type="nucleotide sequence ID" value="NZ_JBHSQA010000014.1"/>
</dbReference>
<dbReference type="PANTHER" id="PTHR30055:SF226">
    <property type="entry name" value="HTH-TYPE TRANSCRIPTIONAL REGULATOR PKSA"/>
    <property type="match status" value="1"/>
</dbReference>
<dbReference type="Proteomes" id="UP000272015">
    <property type="component" value="Unassembled WGS sequence"/>
</dbReference>
<dbReference type="PANTHER" id="PTHR30055">
    <property type="entry name" value="HTH-TYPE TRANSCRIPTIONAL REGULATOR RUTR"/>
    <property type="match status" value="1"/>
</dbReference>
<evidence type="ECO:0000259" key="3">
    <source>
        <dbReference type="PROSITE" id="PS50977"/>
    </source>
</evidence>
<dbReference type="OrthoDB" id="3235020at2"/>
<comment type="caution">
    <text evidence="4">The sequence shown here is derived from an EMBL/GenBank/DDBJ whole genome shotgun (WGS) entry which is preliminary data.</text>
</comment>
<evidence type="ECO:0000256" key="2">
    <source>
        <dbReference type="PROSITE-ProRule" id="PRU00335"/>
    </source>
</evidence>
<dbReference type="GO" id="GO:0003700">
    <property type="term" value="F:DNA-binding transcription factor activity"/>
    <property type="evidence" value="ECO:0007669"/>
    <property type="project" value="TreeGrafter"/>
</dbReference>
<evidence type="ECO:0000313" key="5">
    <source>
        <dbReference type="Proteomes" id="UP000272015"/>
    </source>
</evidence>
<dbReference type="GO" id="GO:0000976">
    <property type="term" value="F:transcription cis-regulatory region binding"/>
    <property type="evidence" value="ECO:0007669"/>
    <property type="project" value="TreeGrafter"/>
</dbReference>
<feature type="DNA-binding region" description="H-T-H motif" evidence="2">
    <location>
        <begin position="42"/>
        <end position="61"/>
    </location>
</feature>
<sequence length="258" mass="28004">MPEAHSPTTPTDAPARHQGLSRIQVGDIAVRLFHERGYEATSATEIAEAAGLSRSTFFRQFRSKDDVIFADHDELLDHIAAYFGQDHADPWTAVCDAAIMVFEQFHARLDIVRLRDQVVRESEILRDRETVMVSRYEKTFSAYLRRQPGISALSAIRFAAAVTATHNFELRRLIRAAEPFGPQELAAALADVRHLLRPADVEADAHADAAGASASPGAPASALSLAVPSDIVVAVFPASTPPADLARLIAERLATTAS</sequence>
<dbReference type="InterPro" id="IPR001647">
    <property type="entry name" value="HTH_TetR"/>
</dbReference>
<dbReference type="Gene3D" id="1.10.357.10">
    <property type="entry name" value="Tetracycline Repressor, domain 2"/>
    <property type="match status" value="1"/>
</dbReference>
<accession>A0A3A5MLF2</accession>
<reference evidence="4 5" key="1">
    <citation type="submission" date="2018-09" db="EMBL/GenBank/DDBJ databases">
        <title>Novel species of Cryobacterium.</title>
        <authorList>
            <person name="Liu Q."/>
            <person name="Xin Y.-H."/>
        </authorList>
    </citation>
    <scope>NUCLEOTIDE SEQUENCE [LARGE SCALE GENOMIC DNA]</scope>
    <source>
        <strain evidence="4 5">Hh39</strain>
    </source>
</reference>
<feature type="domain" description="HTH tetR-type" evidence="3">
    <location>
        <begin position="19"/>
        <end position="79"/>
    </location>
</feature>
<dbReference type="EMBL" id="QZVS01000088">
    <property type="protein sequence ID" value="RJT87673.1"/>
    <property type="molecule type" value="Genomic_DNA"/>
</dbReference>
<dbReference type="PRINTS" id="PR00455">
    <property type="entry name" value="HTHTETR"/>
</dbReference>
<dbReference type="PROSITE" id="PS50977">
    <property type="entry name" value="HTH_TETR_2"/>
    <property type="match status" value="1"/>
</dbReference>